<dbReference type="Gene3D" id="2.60.300.12">
    <property type="entry name" value="HesB-like domain"/>
    <property type="match status" value="1"/>
</dbReference>
<organism evidence="2">
    <name type="scientific">Bangia fuscopurpurea</name>
    <name type="common">Red alga</name>
    <name type="synonym">Conferva fuscopurpurea</name>
    <dbReference type="NCBI Taxonomy" id="101920"/>
    <lineage>
        <taxon>Eukaryota</taxon>
        <taxon>Rhodophyta</taxon>
        <taxon>Bangiophyceae</taxon>
        <taxon>Bangiales</taxon>
        <taxon>Bangiaceae</taxon>
        <taxon>Bangia</taxon>
    </lineage>
</organism>
<dbReference type="InterPro" id="IPR016092">
    <property type="entry name" value="ATAP"/>
</dbReference>
<dbReference type="PANTHER" id="PTHR47265">
    <property type="entry name" value="IRON-SULFUR ASSEMBLY PROTEIN ISCA, CHLOROPLASTIC"/>
    <property type="match status" value="1"/>
</dbReference>
<proteinExistence type="predicted"/>
<dbReference type="PANTHER" id="PTHR47265:SF1">
    <property type="entry name" value="IRON-SULFUR ASSEMBLY PROTEIN ISCA, CHLOROPLASTIC"/>
    <property type="match status" value="1"/>
</dbReference>
<dbReference type="InterPro" id="IPR000361">
    <property type="entry name" value="ATAP_core_dom"/>
</dbReference>
<keyword evidence="2" id="KW-0934">Plastid</keyword>
<geneLocation type="plastid" evidence="2"/>
<dbReference type="EMBL" id="KP714733">
    <property type="protein sequence ID" value="AKE98820.1"/>
    <property type="molecule type" value="Genomic_DNA"/>
</dbReference>
<dbReference type="GO" id="GO:0016226">
    <property type="term" value="P:iron-sulfur cluster assembly"/>
    <property type="evidence" value="ECO:0007669"/>
    <property type="project" value="InterPro"/>
</dbReference>
<evidence type="ECO:0000259" key="1">
    <source>
        <dbReference type="Pfam" id="PF01521"/>
    </source>
</evidence>
<reference evidence="2" key="1">
    <citation type="submission" date="2015-01" db="EMBL/GenBank/DDBJ databases">
        <title>The complete plastid genome of Bangia fuscopurpurea (Dillwyn) Lyngbye revealed ancestral gene repertoire and highly conserved synteny among genera of Bangiales (Rhodophyta).</title>
        <authorList>
            <person name="Cao M."/>
            <person name="Bi G."/>
            <person name="Mao Y."/>
            <person name="Kong F."/>
        </authorList>
    </citation>
    <scope>NUCLEOTIDE SEQUENCE</scope>
</reference>
<protein>
    <recommendedName>
        <fullName evidence="1">Core domain-containing protein</fullName>
    </recommendedName>
</protein>
<name>A0A0F6VXF5_BANFU</name>
<accession>A0A0F6VXF5</accession>
<feature type="domain" description="Core" evidence="1">
    <location>
        <begin position="8"/>
        <end position="88"/>
    </location>
</feature>
<dbReference type="GO" id="GO:0051536">
    <property type="term" value="F:iron-sulfur cluster binding"/>
    <property type="evidence" value="ECO:0007669"/>
    <property type="project" value="InterPro"/>
</dbReference>
<gene>
    <name evidence="2" type="primary">orf114</name>
    <name evidence="2" type="ORF">BafuCp031</name>
</gene>
<sequence length="89" mass="10106">MERNMDFIKITEKALEKIISLKSAYKTDVYLRIGVRQGGCSGMSYSMNFEGTDTLKNTDEILKLENFLVACDPKSLLHLYGLSLDYSND</sequence>
<dbReference type="Pfam" id="PF01521">
    <property type="entry name" value="Fe-S_biosyn"/>
    <property type="match status" value="1"/>
</dbReference>
<evidence type="ECO:0000313" key="2">
    <source>
        <dbReference type="EMBL" id="AKE98820.1"/>
    </source>
</evidence>
<dbReference type="InterPro" id="IPR035903">
    <property type="entry name" value="HesB-like_dom_sf"/>
</dbReference>
<dbReference type="InterPro" id="IPR031108">
    <property type="entry name" value="IscA_plant_cyanobact"/>
</dbReference>
<dbReference type="NCBIfam" id="TIGR00049">
    <property type="entry name" value="iron-sulfur cluster assembly accessory protein"/>
    <property type="match status" value="1"/>
</dbReference>
<dbReference type="AlphaFoldDB" id="A0A0F6VXF5"/>
<dbReference type="SUPFAM" id="SSF89360">
    <property type="entry name" value="HesB-like domain"/>
    <property type="match status" value="1"/>
</dbReference>